<reference evidence="2" key="1">
    <citation type="submission" date="2024-01" db="EMBL/GenBank/DDBJ databases">
        <title>The genome sequence of Micromonospora mangrovi CCTCC AA 2012012.</title>
        <authorList>
            <person name="Gao J."/>
        </authorList>
    </citation>
    <scope>NUCLEOTIDE SEQUENCE</scope>
    <source>
        <strain evidence="2">CCTCC AA 2012012</strain>
    </source>
</reference>
<dbReference type="InterPro" id="IPR016288">
    <property type="entry name" value="Beta_cellobiohydrolase"/>
</dbReference>
<dbReference type="PANTHER" id="PTHR34876:SF4">
    <property type="entry name" value="1,4-BETA-D-GLUCAN CELLOBIOHYDROLASE C-RELATED"/>
    <property type="match status" value="1"/>
</dbReference>
<dbReference type="EMBL" id="CP159342">
    <property type="protein sequence ID" value="XCH76521.1"/>
    <property type="molecule type" value="Genomic_DNA"/>
</dbReference>
<dbReference type="EMBL" id="CP157762">
    <property type="protein sequence ID" value="XBP95817.1"/>
    <property type="molecule type" value="Genomic_DNA"/>
</dbReference>
<reference evidence="3" key="2">
    <citation type="submission" date="2024-06" db="EMBL/GenBank/DDBJ databases">
        <title>Micromonospora mangrovi CCTCC AA 2012012 genome sequences.</title>
        <authorList>
            <person name="Gao J."/>
        </authorList>
    </citation>
    <scope>NUCLEOTIDE SEQUENCE</scope>
    <source>
        <strain evidence="3">CCTCC AA 2012012</strain>
    </source>
</reference>
<gene>
    <name evidence="3" type="ORF">ABUL08_10640</name>
    <name evidence="2" type="ORF">VK199_10590</name>
</gene>
<keyword evidence="1" id="KW-0119">Carbohydrate metabolism</keyword>
<dbReference type="PANTHER" id="PTHR34876">
    <property type="match status" value="1"/>
</dbReference>
<evidence type="ECO:0000313" key="3">
    <source>
        <dbReference type="EMBL" id="XCH76521.1"/>
    </source>
</evidence>
<keyword evidence="1" id="KW-0136">Cellulose degradation</keyword>
<dbReference type="PROSITE" id="PS51257">
    <property type="entry name" value="PROKAR_LIPOPROTEIN"/>
    <property type="match status" value="1"/>
</dbReference>
<accession>A0AAU8HJ47</accession>
<keyword evidence="1" id="KW-0326">Glycosidase</keyword>
<keyword evidence="1" id="KW-0624">Polysaccharide degradation</keyword>
<proteinExistence type="inferred from homology"/>
<sequence length="345" mass="37102">MTRARRTVPALVLALVALLAVGCVHVPDTTLRPEPPAVRYAPPLHPFRGATLHVDRETAAARWQAAHGGSWLDPVTGRPQARWVNDPRDIPAVATLAQRARQRGELPVLVAYWIPNRGCGNFREGAPDAAAYREYVTKLIRALGRTRSVVVMEPDAIAADCFDAARGKLIADATARLAKAGHAVYLDAGHARWRSTGETAQRLLTAGITAAEGFAVNVANRQTTDESYRWGRELSDLVGGREFVIDTSRNGVGPPPDDPARDDEWCNPARQALGPPPRPVTDRPGLAALLWIKDPGESDGKCGGERTYLFTPTQARTLIAAASWLPAVQRAAARAARPAPVVDAG</sequence>
<protein>
    <recommendedName>
        <fullName evidence="1">Glucanase</fullName>
        <ecNumber evidence="1">3.2.1.-</ecNumber>
    </recommendedName>
</protein>
<name>A0AAU8HJ47_9ACTN</name>
<dbReference type="Gene3D" id="3.20.20.40">
    <property type="entry name" value="1, 4-beta cellobiohydrolase"/>
    <property type="match status" value="1"/>
</dbReference>
<evidence type="ECO:0000256" key="1">
    <source>
        <dbReference type="RuleBase" id="RU361186"/>
    </source>
</evidence>
<dbReference type="PRINTS" id="PR00733">
    <property type="entry name" value="GLHYDRLASE6"/>
</dbReference>
<dbReference type="Pfam" id="PF01341">
    <property type="entry name" value="Glyco_hydro_6"/>
    <property type="match status" value="1"/>
</dbReference>
<dbReference type="GO" id="GO:0030245">
    <property type="term" value="P:cellulose catabolic process"/>
    <property type="evidence" value="ECO:0007669"/>
    <property type="project" value="UniProtKB-KW"/>
</dbReference>
<dbReference type="RefSeq" id="WP_350936982.1">
    <property type="nucleotide sequence ID" value="NZ_CP157762.1"/>
</dbReference>
<dbReference type="GO" id="GO:0004553">
    <property type="term" value="F:hydrolase activity, hydrolyzing O-glycosyl compounds"/>
    <property type="evidence" value="ECO:0007669"/>
    <property type="project" value="InterPro"/>
</dbReference>
<dbReference type="SUPFAM" id="SSF51989">
    <property type="entry name" value="Glycosyl hydrolases family 6, cellulases"/>
    <property type="match status" value="1"/>
</dbReference>
<dbReference type="EC" id="3.2.1.-" evidence="1"/>
<comment type="similarity">
    <text evidence="1">Belongs to the glycosyl hydrolase family 6.</text>
</comment>
<keyword evidence="1 3" id="KW-0378">Hydrolase</keyword>
<dbReference type="InterPro" id="IPR036434">
    <property type="entry name" value="Beta_cellobiohydrolase_sf"/>
</dbReference>
<organism evidence="3">
    <name type="scientific">Micromonospora sp. CCTCC AA 2012012</name>
    <dbReference type="NCBI Taxonomy" id="3111921"/>
    <lineage>
        <taxon>Bacteria</taxon>
        <taxon>Bacillati</taxon>
        <taxon>Actinomycetota</taxon>
        <taxon>Actinomycetes</taxon>
        <taxon>Micromonosporales</taxon>
        <taxon>Micromonosporaceae</taxon>
        <taxon>Micromonospora</taxon>
    </lineage>
</organism>
<dbReference type="AlphaFoldDB" id="A0AAU8HJ47"/>
<evidence type="ECO:0000313" key="2">
    <source>
        <dbReference type="EMBL" id="XBP95817.1"/>
    </source>
</evidence>